<dbReference type="EMBL" id="PJQY01001074">
    <property type="protein sequence ID" value="PQQ05540.1"/>
    <property type="molecule type" value="Genomic_DNA"/>
</dbReference>
<proteinExistence type="predicted"/>
<feature type="signal peptide" evidence="1">
    <location>
        <begin position="1"/>
        <end position="23"/>
    </location>
</feature>
<evidence type="ECO:0000256" key="1">
    <source>
        <dbReference type="SAM" id="SignalP"/>
    </source>
</evidence>
<feature type="chain" id="PRO_5016440294" evidence="1">
    <location>
        <begin position="24"/>
        <end position="63"/>
    </location>
</feature>
<dbReference type="AlphaFoldDB" id="A0A314YHL2"/>
<keyword evidence="3" id="KW-1185">Reference proteome</keyword>
<keyword evidence="1" id="KW-0732">Signal</keyword>
<evidence type="ECO:0000313" key="3">
    <source>
        <dbReference type="Proteomes" id="UP000250321"/>
    </source>
</evidence>
<reference evidence="2 3" key="1">
    <citation type="submission" date="2018-02" db="EMBL/GenBank/DDBJ databases">
        <title>Draft genome of wild Prunus yedoensis var. nudiflora.</title>
        <authorList>
            <person name="Baek S."/>
            <person name="Kim J.-H."/>
            <person name="Choi K."/>
            <person name="Kim G.-B."/>
            <person name="Cho A."/>
            <person name="Jang H."/>
            <person name="Shin C.-H."/>
            <person name="Yu H.-J."/>
            <person name="Mun J.-H."/>
        </authorList>
    </citation>
    <scope>NUCLEOTIDE SEQUENCE [LARGE SCALE GENOMIC DNA]</scope>
    <source>
        <strain evidence="3">cv. Jeju island</strain>
        <tissue evidence="2">Leaf</tissue>
    </source>
</reference>
<dbReference type="STRING" id="2094558.A0A314YHL2"/>
<comment type="caution">
    <text evidence="2">The sequence shown here is derived from an EMBL/GenBank/DDBJ whole genome shotgun (WGS) entry which is preliminary data.</text>
</comment>
<gene>
    <name evidence="2" type="ORF">Pyn_27139</name>
</gene>
<dbReference type="Proteomes" id="UP000250321">
    <property type="component" value="Unassembled WGS sequence"/>
</dbReference>
<name>A0A314YHL2_PRUYE</name>
<dbReference type="OrthoDB" id="1746884at2759"/>
<evidence type="ECO:0000313" key="2">
    <source>
        <dbReference type="EMBL" id="PQQ05540.1"/>
    </source>
</evidence>
<sequence>MKGVPFLISTLAILAFATFLVSAPDPSPLQDFYVALNDTKSAGIRNTSLSACVSAPARGFFYI</sequence>
<protein>
    <submittedName>
        <fullName evidence="2">Germin-like protein subfamily 1 member 16 isoform X2</fullName>
    </submittedName>
</protein>
<accession>A0A314YHL2</accession>
<organism evidence="2 3">
    <name type="scientific">Prunus yedoensis var. nudiflora</name>
    <dbReference type="NCBI Taxonomy" id="2094558"/>
    <lineage>
        <taxon>Eukaryota</taxon>
        <taxon>Viridiplantae</taxon>
        <taxon>Streptophyta</taxon>
        <taxon>Embryophyta</taxon>
        <taxon>Tracheophyta</taxon>
        <taxon>Spermatophyta</taxon>
        <taxon>Magnoliopsida</taxon>
        <taxon>eudicotyledons</taxon>
        <taxon>Gunneridae</taxon>
        <taxon>Pentapetalae</taxon>
        <taxon>rosids</taxon>
        <taxon>fabids</taxon>
        <taxon>Rosales</taxon>
        <taxon>Rosaceae</taxon>
        <taxon>Amygdaloideae</taxon>
        <taxon>Amygdaleae</taxon>
        <taxon>Prunus</taxon>
    </lineage>
</organism>